<keyword evidence="13" id="KW-1185">Reference proteome</keyword>
<protein>
    <recommendedName>
        <fullName evidence="4">Protein-L-isoaspartate O-methyltransferase</fullName>
        <ecNumber evidence="3">2.1.1.77</ecNumber>
    </recommendedName>
    <alternativeName>
        <fullName evidence="11">L-isoaspartyl protein carboxyl methyltransferase</fullName>
    </alternativeName>
    <alternativeName>
        <fullName evidence="9">Protein L-isoaspartyl methyltransferase</fullName>
    </alternativeName>
    <alternativeName>
        <fullName evidence="10">Protein-beta-aspartate methyltransferase</fullName>
    </alternativeName>
</protein>
<dbReference type="GO" id="GO:0005737">
    <property type="term" value="C:cytoplasm"/>
    <property type="evidence" value="ECO:0007669"/>
    <property type="project" value="UniProtKB-SubCell"/>
</dbReference>
<evidence type="ECO:0000256" key="4">
    <source>
        <dbReference type="ARBA" id="ARBA00013346"/>
    </source>
</evidence>
<dbReference type="PANTHER" id="PTHR11579">
    <property type="entry name" value="PROTEIN-L-ISOASPARTATE O-METHYLTRANSFERASE"/>
    <property type="match status" value="1"/>
</dbReference>
<keyword evidence="8" id="KW-0949">S-adenosyl-L-methionine</keyword>
<dbReference type="InterPro" id="IPR000682">
    <property type="entry name" value="PCMT"/>
</dbReference>
<evidence type="ECO:0000313" key="12">
    <source>
        <dbReference type="EMBL" id="PPQ34116.1"/>
    </source>
</evidence>
<evidence type="ECO:0000313" key="13">
    <source>
        <dbReference type="Proteomes" id="UP000239089"/>
    </source>
</evidence>
<name>A0A2S6NHL3_9HYPH</name>
<keyword evidence="5" id="KW-0963">Cytoplasm</keyword>
<reference evidence="12 13" key="1">
    <citation type="journal article" date="2018" name="Arch. Microbiol.">
        <title>New insights into the metabolic potential of the phototrophic purple bacterium Rhodopila globiformis DSM 161(T) from its draft genome sequence and evidence for a vanadium-dependent nitrogenase.</title>
        <authorList>
            <person name="Imhoff J.F."/>
            <person name="Rahn T."/>
            <person name="Kunzel S."/>
            <person name="Neulinger S.C."/>
        </authorList>
    </citation>
    <scope>NUCLEOTIDE SEQUENCE [LARGE SCALE GENOMIC DNA]</scope>
    <source>
        <strain evidence="12 13">DSM 16996</strain>
    </source>
</reference>
<keyword evidence="7" id="KW-0808">Transferase</keyword>
<comment type="subcellular location">
    <subcellularLocation>
        <location evidence="1">Cytoplasm</location>
    </subcellularLocation>
</comment>
<evidence type="ECO:0000256" key="3">
    <source>
        <dbReference type="ARBA" id="ARBA00011890"/>
    </source>
</evidence>
<dbReference type="OrthoDB" id="9810066at2"/>
<gene>
    <name evidence="12" type="ORF">CCR94_00065</name>
</gene>
<dbReference type="EC" id="2.1.1.77" evidence="3"/>
<evidence type="ECO:0000256" key="9">
    <source>
        <dbReference type="ARBA" id="ARBA00030757"/>
    </source>
</evidence>
<sequence length="228" mass="24425">MAYQPPFPSAAAQARVEAQKLAAAQLLLQLRSKGFNDLNLLRAMESAPRENFVGAHQVELALRDIALPLPWGQTIERPSDMALALATLAVTSHMRVLEVGTGSGWSAAVLAGLAQNVVSLECFDSLAKAARENLERLKINNVAVIWADGADISPELGLFDRIIVHAAFEEPPSRLLGALGEGGALIAARAVEDKTERVLYRRLPGDRIEVAALGSCRAQNLLRGLYAG</sequence>
<dbReference type="Gene3D" id="3.40.50.150">
    <property type="entry name" value="Vaccinia Virus protein VP39"/>
    <property type="match status" value="1"/>
</dbReference>
<comment type="caution">
    <text evidence="12">The sequence shown here is derived from an EMBL/GenBank/DDBJ whole genome shotgun (WGS) entry which is preliminary data.</text>
</comment>
<evidence type="ECO:0000256" key="11">
    <source>
        <dbReference type="ARBA" id="ARBA00031350"/>
    </source>
</evidence>
<comment type="similarity">
    <text evidence="2">Belongs to the methyltransferase superfamily. L-isoaspartyl/D-aspartyl protein methyltransferase family.</text>
</comment>
<keyword evidence="6" id="KW-0489">Methyltransferase</keyword>
<proteinExistence type="inferred from homology"/>
<dbReference type="Pfam" id="PF01135">
    <property type="entry name" value="PCMT"/>
    <property type="match status" value="1"/>
</dbReference>
<dbReference type="InterPro" id="IPR029063">
    <property type="entry name" value="SAM-dependent_MTases_sf"/>
</dbReference>
<dbReference type="CDD" id="cd02440">
    <property type="entry name" value="AdoMet_MTases"/>
    <property type="match status" value="1"/>
</dbReference>
<evidence type="ECO:0000256" key="6">
    <source>
        <dbReference type="ARBA" id="ARBA00022603"/>
    </source>
</evidence>
<dbReference type="Proteomes" id="UP000239089">
    <property type="component" value="Unassembled WGS sequence"/>
</dbReference>
<dbReference type="RefSeq" id="WP_104505862.1">
    <property type="nucleotide sequence ID" value="NZ_JACIGC010000001.1"/>
</dbReference>
<dbReference type="GO" id="GO:0032259">
    <property type="term" value="P:methylation"/>
    <property type="evidence" value="ECO:0007669"/>
    <property type="project" value="UniProtKB-KW"/>
</dbReference>
<dbReference type="EMBL" id="NHSJ01000003">
    <property type="protein sequence ID" value="PPQ34116.1"/>
    <property type="molecule type" value="Genomic_DNA"/>
</dbReference>
<evidence type="ECO:0000256" key="7">
    <source>
        <dbReference type="ARBA" id="ARBA00022679"/>
    </source>
</evidence>
<dbReference type="GO" id="GO:0004719">
    <property type="term" value="F:protein-L-isoaspartate (D-aspartate) O-methyltransferase activity"/>
    <property type="evidence" value="ECO:0007669"/>
    <property type="project" value="UniProtKB-EC"/>
</dbReference>
<dbReference type="PANTHER" id="PTHR11579:SF0">
    <property type="entry name" value="PROTEIN-L-ISOASPARTATE(D-ASPARTATE) O-METHYLTRANSFERASE"/>
    <property type="match status" value="1"/>
</dbReference>
<evidence type="ECO:0000256" key="10">
    <source>
        <dbReference type="ARBA" id="ARBA00031323"/>
    </source>
</evidence>
<dbReference type="AlphaFoldDB" id="A0A2S6NHL3"/>
<accession>A0A2S6NHL3</accession>
<evidence type="ECO:0000256" key="8">
    <source>
        <dbReference type="ARBA" id="ARBA00022691"/>
    </source>
</evidence>
<dbReference type="SUPFAM" id="SSF53335">
    <property type="entry name" value="S-adenosyl-L-methionine-dependent methyltransferases"/>
    <property type="match status" value="1"/>
</dbReference>
<evidence type="ECO:0000256" key="1">
    <source>
        <dbReference type="ARBA" id="ARBA00004496"/>
    </source>
</evidence>
<organism evidence="12 13">
    <name type="scientific">Rhodoblastus sphagnicola</name>
    <dbReference type="NCBI Taxonomy" id="333368"/>
    <lineage>
        <taxon>Bacteria</taxon>
        <taxon>Pseudomonadati</taxon>
        <taxon>Pseudomonadota</taxon>
        <taxon>Alphaproteobacteria</taxon>
        <taxon>Hyphomicrobiales</taxon>
        <taxon>Rhodoblastaceae</taxon>
        <taxon>Rhodoblastus</taxon>
    </lineage>
</organism>
<evidence type="ECO:0000256" key="5">
    <source>
        <dbReference type="ARBA" id="ARBA00022490"/>
    </source>
</evidence>
<evidence type="ECO:0000256" key="2">
    <source>
        <dbReference type="ARBA" id="ARBA00005369"/>
    </source>
</evidence>